<dbReference type="Pfam" id="PF07546">
    <property type="entry name" value="EMI"/>
    <property type="match status" value="1"/>
</dbReference>
<organism evidence="15 16">
    <name type="scientific">Xylocopa violacea</name>
    <name type="common">Violet carpenter bee</name>
    <name type="synonym">Apis violacea</name>
    <dbReference type="NCBI Taxonomy" id="135666"/>
    <lineage>
        <taxon>Eukaryota</taxon>
        <taxon>Metazoa</taxon>
        <taxon>Ecdysozoa</taxon>
        <taxon>Arthropoda</taxon>
        <taxon>Hexapoda</taxon>
        <taxon>Insecta</taxon>
        <taxon>Pterygota</taxon>
        <taxon>Neoptera</taxon>
        <taxon>Endopterygota</taxon>
        <taxon>Hymenoptera</taxon>
        <taxon>Apocrita</taxon>
        <taxon>Aculeata</taxon>
        <taxon>Apoidea</taxon>
        <taxon>Anthophila</taxon>
        <taxon>Apidae</taxon>
        <taxon>Xylocopa</taxon>
        <taxon>Xylocopa</taxon>
    </lineage>
</organism>
<evidence type="ECO:0000256" key="9">
    <source>
        <dbReference type="ARBA" id="ARBA00023157"/>
    </source>
</evidence>
<feature type="signal peptide" evidence="13">
    <location>
        <begin position="1"/>
        <end position="22"/>
    </location>
</feature>
<feature type="transmembrane region" description="Helical" evidence="12">
    <location>
        <begin position="408"/>
        <end position="431"/>
    </location>
</feature>
<dbReference type="InterPro" id="IPR042635">
    <property type="entry name" value="MEGF10/SREC1/2-like"/>
</dbReference>
<evidence type="ECO:0000256" key="7">
    <source>
        <dbReference type="ARBA" id="ARBA00022989"/>
    </source>
</evidence>
<evidence type="ECO:0000256" key="13">
    <source>
        <dbReference type="SAM" id="SignalP"/>
    </source>
</evidence>
<dbReference type="InterPro" id="IPR057138">
    <property type="entry name" value="EGF_PEAR1L-like"/>
</dbReference>
<protein>
    <recommendedName>
        <fullName evidence="14">EMI domain-containing protein</fullName>
    </recommendedName>
</protein>
<keyword evidence="9" id="KW-1015">Disulfide bond</keyword>
<sequence length="560" mass="62287">MNFPSIWLLVPSLIASSPWVFSANTVCPRMENYTVTSMETYTEPVVVNTFTWCLQIPPRCPKTRTEMRQRYRIKTETKRRLVNACCEGYVMMSRNDADAAVGCRPYCEKGCLSGICVSPNECQCIPGYQGDHCETACPSDTWGFRCREKCNCTANTPCNPINGQCACPPGLRGQMCNESCPSDRWGPECAFLCDCENSRSKCQRETGRCIDTNDATYPRDTEDEENRVAPNWTIVRLDGEPSQAWKTTRLTETAGKGNERWCHERGRRVTRRNKLVFDGIGLDDREMLATTDNPVRETTSVENTSAPISVQVKIGTQAYANGNSSTVRPVIVLVSMPERRRNLDKNRGGKFAMKNPFAKHVDDDDNNNDNDNNHNNSNNNLHGIGSPKTDYVKNVHKGVQPTPIPLDIALIVVASIVSLGLTSVAVVMVLHMRSKLLEAARISIYEEGKSKIQENENATRISSMVTGGSFPRCSFAVVPESRTILATGNLDDTCCKYANGVATINLRLPVNGLNGLSQDDHYDRPSTTRIHLRSDFDADTEHVYDEIPLQSSPFGARKNA</sequence>
<evidence type="ECO:0000256" key="11">
    <source>
        <dbReference type="SAM" id="MobiDB-lite"/>
    </source>
</evidence>
<evidence type="ECO:0000256" key="10">
    <source>
        <dbReference type="ARBA" id="ARBA00038377"/>
    </source>
</evidence>
<evidence type="ECO:0000256" key="12">
    <source>
        <dbReference type="SAM" id="Phobius"/>
    </source>
</evidence>
<dbReference type="PANTHER" id="PTHR24043:SF8">
    <property type="entry name" value="EGF-LIKE DOMAIN-CONTAINING PROTEIN"/>
    <property type="match status" value="1"/>
</dbReference>
<keyword evidence="2" id="KW-1003">Cell membrane</keyword>
<reference evidence="15 16" key="1">
    <citation type="submission" date="2024-08" db="EMBL/GenBank/DDBJ databases">
        <authorList>
            <person name="Will J Nash"/>
            <person name="Angela Man"/>
            <person name="Seanna McTaggart"/>
            <person name="Kendall Baker"/>
            <person name="Tom Barker"/>
            <person name="Leah Catchpole"/>
            <person name="Alex Durrant"/>
            <person name="Karim Gharbi"/>
            <person name="Naomi Irish"/>
            <person name="Gemy Kaithakottil"/>
            <person name="Debby Ku"/>
            <person name="Aaliyah Providence"/>
            <person name="Felix Shaw"/>
            <person name="David Swarbreck"/>
            <person name="Chris Watkins"/>
            <person name="Ann M. McCartney"/>
            <person name="Giulio Formenti"/>
            <person name="Alice Mouton"/>
            <person name="Noel Vella"/>
            <person name="Bjorn M von Reumont"/>
            <person name="Adriana Vella"/>
            <person name="Wilfried Haerty"/>
        </authorList>
    </citation>
    <scope>NUCLEOTIDE SEQUENCE [LARGE SCALE GENOMIC DNA]</scope>
</reference>
<dbReference type="EMBL" id="CAXAJV020001288">
    <property type="protein sequence ID" value="CAL7938516.1"/>
    <property type="molecule type" value="Genomic_DNA"/>
</dbReference>
<dbReference type="InterPro" id="IPR000742">
    <property type="entry name" value="EGF"/>
</dbReference>
<evidence type="ECO:0000259" key="14">
    <source>
        <dbReference type="PROSITE" id="PS51041"/>
    </source>
</evidence>
<evidence type="ECO:0000256" key="5">
    <source>
        <dbReference type="ARBA" id="ARBA00022729"/>
    </source>
</evidence>
<proteinExistence type="inferred from homology"/>
<evidence type="ECO:0000256" key="1">
    <source>
        <dbReference type="ARBA" id="ARBA00004162"/>
    </source>
</evidence>
<comment type="subcellular location">
    <subcellularLocation>
        <location evidence="1">Cell membrane</location>
        <topology evidence="1">Single-pass membrane protein</topology>
    </subcellularLocation>
</comment>
<dbReference type="Proteomes" id="UP001642520">
    <property type="component" value="Unassembled WGS sequence"/>
</dbReference>
<gene>
    <name evidence="15" type="ORF">XYLVIOL_LOCUS3327</name>
</gene>
<feature type="domain" description="EMI" evidence="14">
    <location>
        <begin position="23"/>
        <end position="105"/>
    </location>
</feature>
<dbReference type="InterPro" id="IPR002049">
    <property type="entry name" value="LE_dom"/>
</dbReference>
<evidence type="ECO:0000256" key="6">
    <source>
        <dbReference type="ARBA" id="ARBA00022737"/>
    </source>
</evidence>
<keyword evidence="3" id="KW-0245">EGF-like domain</keyword>
<dbReference type="Gene3D" id="2.170.300.10">
    <property type="entry name" value="Tie2 ligand-binding domain superfamily"/>
    <property type="match status" value="1"/>
</dbReference>
<dbReference type="PANTHER" id="PTHR24043">
    <property type="entry name" value="SCAVENGER RECEPTOR CLASS F"/>
    <property type="match status" value="1"/>
</dbReference>
<comment type="similarity">
    <text evidence="10">Belongs to the MEGF family.</text>
</comment>
<keyword evidence="7 12" id="KW-1133">Transmembrane helix</keyword>
<evidence type="ECO:0000313" key="16">
    <source>
        <dbReference type="Proteomes" id="UP001642520"/>
    </source>
</evidence>
<feature type="region of interest" description="Disordered" evidence="11">
    <location>
        <begin position="343"/>
        <end position="389"/>
    </location>
</feature>
<dbReference type="Pfam" id="PF23301">
    <property type="entry name" value="EGF_PEAR1L"/>
    <property type="match status" value="1"/>
</dbReference>
<evidence type="ECO:0000313" key="15">
    <source>
        <dbReference type="EMBL" id="CAL7938516.1"/>
    </source>
</evidence>
<dbReference type="InterPro" id="IPR011489">
    <property type="entry name" value="EMI_domain"/>
</dbReference>
<keyword evidence="4 12" id="KW-0812">Transmembrane</keyword>
<name>A0ABP1NBY9_XYLVO</name>
<dbReference type="PROSITE" id="PS51041">
    <property type="entry name" value="EMI"/>
    <property type="match status" value="1"/>
</dbReference>
<keyword evidence="6" id="KW-0677">Repeat</keyword>
<comment type="caution">
    <text evidence="15">The sequence shown here is derived from an EMBL/GenBank/DDBJ whole genome shotgun (WGS) entry which is preliminary data.</text>
</comment>
<keyword evidence="8 12" id="KW-0472">Membrane</keyword>
<keyword evidence="16" id="KW-1185">Reference proteome</keyword>
<evidence type="ECO:0000256" key="2">
    <source>
        <dbReference type="ARBA" id="ARBA00022475"/>
    </source>
</evidence>
<feature type="chain" id="PRO_5046452780" description="EMI domain-containing protein" evidence="13">
    <location>
        <begin position="23"/>
        <end position="560"/>
    </location>
</feature>
<accession>A0ABP1NBY9</accession>
<keyword evidence="5 13" id="KW-0732">Signal</keyword>
<evidence type="ECO:0000256" key="8">
    <source>
        <dbReference type="ARBA" id="ARBA00023136"/>
    </source>
</evidence>
<dbReference type="PROSITE" id="PS00022">
    <property type="entry name" value="EGF_1"/>
    <property type="match status" value="1"/>
</dbReference>
<feature type="compositionally biased region" description="Low complexity" evidence="11">
    <location>
        <begin position="369"/>
        <end position="380"/>
    </location>
</feature>
<dbReference type="CDD" id="cd00055">
    <property type="entry name" value="EGF_Lam"/>
    <property type="match status" value="1"/>
</dbReference>
<evidence type="ECO:0000256" key="3">
    <source>
        <dbReference type="ARBA" id="ARBA00022536"/>
    </source>
</evidence>
<evidence type="ECO:0000256" key="4">
    <source>
        <dbReference type="ARBA" id="ARBA00022692"/>
    </source>
</evidence>